<dbReference type="GeneID" id="28959187"/>
<dbReference type="VEuPathDB" id="FungiDB:FOXG_18481"/>
<evidence type="ECO:0000313" key="1">
    <source>
        <dbReference type="EMBL" id="KNA98928.1"/>
    </source>
</evidence>
<dbReference type="EMBL" id="DS231698">
    <property type="protein sequence ID" value="KNA98928.1"/>
    <property type="molecule type" value="Genomic_DNA"/>
</dbReference>
<reference evidence="1" key="2">
    <citation type="journal article" date="2010" name="Nature">
        <title>Comparative genomics reveals mobile pathogenicity chromosomes in Fusarium.</title>
        <authorList>
            <person name="Ma L.J."/>
            <person name="van der Does H.C."/>
            <person name="Borkovich K.A."/>
            <person name="Coleman J.J."/>
            <person name="Daboussi M.J."/>
            <person name="Di Pietro A."/>
            <person name="Dufresne M."/>
            <person name="Freitag M."/>
            <person name="Grabherr M."/>
            <person name="Henrissat B."/>
            <person name="Houterman P.M."/>
            <person name="Kang S."/>
            <person name="Shim W.B."/>
            <person name="Woloshuk C."/>
            <person name="Xie X."/>
            <person name="Xu J.R."/>
            <person name="Antoniw J."/>
            <person name="Baker S.E."/>
            <person name="Bluhm B.H."/>
            <person name="Breakspear A."/>
            <person name="Brown D.W."/>
            <person name="Butchko R.A."/>
            <person name="Chapman S."/>
            <person name="Coulson R."/>
            <person name="Coutinho P.M."/>
            <person name="Danchin E.G."/>
            <person name="Diener A."/>
            <person name="Gale L.R."/>
            <person name="Gardiner D.M."/>
            <person name="Goff S."/>
            <person name="Hammond-Kosack K.E."/>
            <person name="Hilburn K."/>
            <person name="Hua-Van A."/>
            <person name="Jonkers W."/>
            <person name="Kazan K."/>
            <person name="Kodira C.D."/>
            <person name="Koehrsen M."/>
            <person name="Kumar L."/>
            <person name="Lee Y.H."/>
            <person name="Li L."/>
            <person name="Manners J.M."/>
            <person name="Miranda-Saavedra D."/>
            <person name="Mukherjee M."/>
            <person name="Park G."/>
            <person name="Park J."/>
            <person name="Park S.Y."/>
            <person name="Proctor R.H."/>
            <person name="Regev A."/>
            <person name="Ruiz-Roldan M.C."/>
            <person name="Sain D."/>
            <person name="Sakthikumar S."/>
            <person name="Sykes S."/>
            <person name="Schwartz D.C."/>
            <person name="Turgeon B.G."/>
            <person name="Wapinski I."/>
            <person name="Yoder O."/>
            <person name="Young S."/>
            <person name="Zeng Q."/>
            <person name="Zhou S."/>
            <person name="Galagan J."/>
            <person name="Cuomo C.A."/>
            <person name="Kistler H.C."/>
            <person name="Rep M."/>
        </authorList>
    </citation>
    <scope>NUCLEOTIDE SEQUENCE [LARGE SCALE GENOMIC DNA]</scope>
    <source>
        <strain evidence="1">4287</strain>
    </source>
</reference>
<organism evidence="1 2">
    <name type="scientific">Fusarium oxysporum f. sp. lycopersici (strain 4287 / CBS 123668 / FGSC 9935 / NRRL 34936)</name>
    <name type="common">Fusarium vascular wilt of tomato</name>
    <dbReference type="NCBI Taxonomy" id="426428"/>
    <lineage>
        <taxon>Eukaryota</taxon>
        <taxon>Fungi</taxon>
        <taxon>Dikarya</taxon>
        <taxon>Ascomycota</taxon>
        <taxon>Pezizomycotina</taxon>
        <taxon>Sordariomycetes</taxon>
        <taxon>Hypocreomycetidae</taxon>
        <taxon>Hypocreales</taxon>
        <taxon>Nectriaceae</taxon>
        <taxon>Fusarium</taxon>
        <taxon>Fusarium oxysporum species complex</taxon>
    </lineage>
</organism>
<dbReference type="Proteomes" id="UP000009097">
    <property type="component" value="Unassembled WGS sequence"/>
</dbReference>
<gene>
    <name evidence="1" type="ORF">FOXG_18481</name>
</gene>
<dbReference type="AlphaFoldDB" id="A0A0J9UHL9"/>
<accession>A0A0J9UHL9</accession>
<evidence type="ECO:0000313" key="2">
    <source>
        <dbReference type="Proteomes" id="UP000009097"/>
    </source>
</evidence>
<dbReference type="RefSeq" id="XP_018236974.1">
    <property type="nucleotide sequence ID" value="XM_018398571.1"/>
</dbReference>
<protein>
    <submittedName>
        <fullName evidence="1">Uncharacterized protein</fullName>
    </submittedName>
</protein>
<sequence>MIVSLSTICGGTVRHDLVMYEIWNYSTQKLIRENGTCPRIHSCRLPIGYDRNQQGDGTFFASTRGSVCDSGRGQPFNLTLQASFVVWAWGSLGLAHPHRPVMEQ</sequence>
<dbReference type="KEGG" id="fox:FOXG_18481"/>
<name>A0A0J9UHL9_FUSO4</name>
<reference evidence="1" key="1">
    <citation type="submission" date="2007-04" db="EMBL/GenBank/DDBJ databases">
        <authorList>
            <consortium name="The Broad Institute Genome Sequencing Platform"/>
            <person name="Birren B."/>
            <person name="Lander E."/>
            <person name="Galagan J."/>
            <person name="Nusbaum C."/>
            <person name="Devon K."/>
            <person name="Ma L.-J."/>
            <person name="Jaffe D."/>
            <person name="Butler J."/>
            <person name="Alvarez P."/>
            <person name="Gnerre S."/>
            <person name="Grabherr M."/>
            <person name="Kleber M."/>
            <person name="Mauceli E."/>
            <person name="Brockman W."/>
            <person name="MacCallum I.A."/>
            <person name="Young S."/>
            <person name="LaButti K."/>
            <person name="DeCaprio D."/>
            <person name="Crawford M."/>
            <person name="Koehrsen M."/>
            <person name="Engels R."/>
            <person name="Montgomery P."/>
            <person name="Pearson M."/>
            <person name="Howarth C."/>
            <person name="Larson L."/>
            <person name="White J."/>
            <person name="O'Leary S."/>
            <person name="Kodira C."/>
            <person name="Zeng Q."/>
            <person name="Yandava C."/>
            <person name="Alvarado L."/>
            <person name="Kistler C."/>
            <person name="Shim W.-B."/>
            <person name="Kang S."/>
            <person name="Woloshuk C."/>
        </authorList>
    </citation>
    <scope>NUCLEOTIDE SEQUENCE</scope>
    <source>
        <strain evidence="1">4287</strain>
    </source>
</reference>
<proteinExistence type="predicted"/>